<dbReference type="PROSITE" id="PS50977">
    <property type="entry name" value="HTH_TETR_2"/>
    <property type="match status" value="1"/>
</dbReference>
<dbReference type="InterPro" id="IPR001647">
    <property type="entry name" value="HTH_TetR"/>
</dbReference>
<keyword evidence="1 2" id="KW-0238">DNA-binding</keyword>
<protein>
    <submittedName>
        <fullName evidence="4">Biofilm operon icaADBC HTH-type negative transcriptional regulator IcaR</fullName>
    </submittedName>
</protein>
<reference evidence="4 5" key="1">
    <citation type="submission" date="2018-03" db="EMBL/GenBank/DDBJ databases">
        <title>Draft Genome Sequences of the Obligatory Marine Myxobacteria Enhygromyxa salina SWB007.</title>
        <authorList>
            <person name="Poehlein A."/>
            <person name="Moghaddam J.A."/>
            <person name="Harms H."/>
            <person name="Alanjari M."/>
            <person name="Koenig G.M."/>
            <person name="Daniel R."/>
            <person name="Schaeberle T.F."/>
        </authorList>
    </citation>
    <scope>NUCLEOTIDE SEQUENCE [LARGE SCALE GENOMIC DNA]</scope>
    <source>
        <strain evidence="4 5">SWB007</strain>
    </source>
</reference>
<dbReference type="SUPFAM" id="SSF46689">
    <property type="entry name" value="Homeodomain-like"/>
    <property type="match status" value="1"/>
</dbReference>
<organism evidence="4 5">
    <name type="scientific">Enhygromyxa salina</name>
    <dbReference type="NCBI Taxonomy" id="215803"/>
    <lineage>
        <taxon>Bacteria</taxon>
        <taxon>Pseudomonadati</taxon>
        <taxon>Myxococcota</taxon>
        <taxon>Polyangia</taxon>
        <taxon>Nannocystales</taxon>
        <taxon>Nannocystaceae</taxon>
        <taxon>Enhygromyxa</taxon>
    </lineage>
</organism>
<dbReference type="PRINTS" id="PR00455">
    <property type="entry name" value="HTHTETR"/>
</dbReference>
<sequence>MSRQSAANDVSTPDRILDAAEREFAAVGYAPARLADISARAGIRRPSLLYHFASKELLYRAVVERAFDQLGAELLRFTTGEGEFEDQLAAVVRSFASFLESRPSLAPIIVRELIDDPDHDKDAIRRGGGTPGRTIMLERVVPLLSLVEDFIRERGQARVRLGLPIRAALVQVAGDLLLRSATGSLRIPLWGPGDHALDLANLLFLATPPVKAPQ</sequence>
<evidence type="ECO:0000259" key="3">
    <source>
        <dbReference type="PROSITE" id="PS50977"/>
    </source>
</evidence>
<gene>
    <name evidence="4" type="primary">icaR_1</name>
    <name evidence="4" type="ORF">ENSA7_11270</name>
</gene>
<comment type="caution">
    <text evidence="4">The sequence shown here is derived from an EMBL/GenBank/DDBJ whole genome shotgun (WGS) entry which is preliminary data.</text>
</comment>
<dbReference type="OrthoDB" id="9790413at2"/>
<name>A0A2S9YVK8_9BACT</name>
<dbReference type="Pfam" id="PF00440">
    <property type="entry name" value="TetR_N"/>
    <property type="match status" value="1"/>
</dbReference>
<dbReference type="Gene3D" id="1.10.10.60">
    <property type="entry name" value="Homeodomain-like"/>
    <property type="match status" value="1"/>
</dbReference>
<feature type="DNA-binding region" description="H-T-H motif" evidence="2">
    <location>
        <begin position="33"/>
        <end position="52"/>
    </location>
</feature>
<evidence type="ECO:0000256" key="1">
    <source>
        <dbReference type="ARBA" id="ARBA00023125"/>
    </source>
</evidence>
<dbReference type="PANTHER" id="PTHR30055:SF226">
    <property type="entry name" value="HTH-TYPE TRANSCRIPTIONAL REGULATOR PKSA"/>
    <property type="match status" value="1"/>
</dbReference>
<evidence type="ECO:0000256" key="2">
    <source>
        <dbReference type="PROSITE-ProRule" id="PRU00335"/>
    </source>
</evidence>
<dbReference type="GO" id="GO:0000976">
    <property type="term" value="F:transcription cis-regulatory region binding"/>
    <property type="evidence" value="ECO:0007669"/>
    <property type="project" value="TreeGrafter"/>
</dbReference>
<proteinExistence type="predicted"/>
<evidence type="ECO:0000313" key="5">
    <source>
        <dbReference type="Proteomes" id="UP000238823"/>
    </source>
</evidence>
<dbReference type="EMBL" id="PVNL01000030">
    <property type="protein sequence ID" value="PRQ09137.1"/>
    <property type="molecule type" value="Genomic_DNA"/>
</dbReference>
<accession>A0A2S9YVK8</accession>
<evidence type="ECO:0000313" key="4">
    <source>
        <dbReference type="EMBL" id="PRQ09137.1"/>
    </source>
</evidence>
<dbReference type="InterPro" id="IPR009057">
    <property type="entry name" value="Homeodomain-like_sf"/>
</dbReference>
<dbReference type="Gene3D" id="1.10.357.10">
    <property type="entry name" value="Tetracycline Repressor, domain 2"/>
    <property type="match status" value="1"/>
</dbReference>
<dbReference type="PANTHER" id="PTHR30055">
    <property type="entry name" value="HTH-TYPE TRANSCRIPTIONAL REGULATOR RUTR"/>
    <property type="match status" value="1"/>
</dbReference>
<dbReference type="RefSeq" id="WP_106088172.1">
    <property type="nucleotide sequence ID" value="NZ_PVNL01000030.1"/>
</dbReference>
<dbReference type="GO" id="GO:0003700">
    <property type="term" value="F:DNA-binding transcription factor activity"/>
    <property type="evidence" value="ECO:0007669"/>
    <property type="project" value="TreeGrafter"/>
</dbReference>
<dbReference type="AlphaFoldDB" id="A0A2S9YVK8"/>
<dbReference type="Proteomes" id="UP000238823">
    <property type="component" value="Unassembled WGS sequence"/>
</dbReference>
<feature type="domain" description="HTH tetR-type" evidence="3">
    <location>
        <begin position="10"/>
        <end position="70"/>
    </location>
</feature>
<dbReference type="InterPro" id="IPR050109">
    <property type="entry name" value="HTH-type_TetR-like_transc_reg"/>
</dbReference>